<feature type="domain" description="Transcription factor TFIIB cyclin-like" evidence="4">
    <location>
        <begin position="7"/>
        <end position="89"/>
    </location>
</feature>
<dbReference type="PANTHER" id="PTHR37489:SF1">
    <property type="entry name" value="DUF3500 DOMAIN-CONTAINING PROTEIN"/>
    <property type="match status" value="1"/>
</dbReference>
<dbReference type="InterPro" id="IPR002528">
    <property type="entry name" value="MATE_fam"/>
</dbReference>
<feature type="transmembrane region" description="Helical" evidence="3">
    <location>
        <begin position="270"/>
        <end position="290"/>
    </location>
</feature>
<gene>
    <name evidence="5" type="ORF">UCRPC4_g05698</name>
</gene>
<keyword evidence="3" id="KW-0812">Transmembrane</keyword>
<dbReference type="InterPro" id="IPR045069">
    <property type="entry name" value="MATE_euk"/>
</dbReference>
<keyword evidence="6" id="KW-1185">Reference proteome</keyword>
<dbReference type="Gene3D" id="1.10.472.10">
    <property type="entry name" value="Cyclin-like"/>
    <property type="match status" value="1"/>
</dbReference>
<feature type="region of interest" description="Disordered" evidence="2">
    <location>
        <begin position="588"/>
        <end position="613"/>
    </location>
</feature>
<evidence type="ECO:0000313" key="5">
    <source>
        <dbReference type="EMBL" id="KKY17205.1"/>
    </source>
</evidence>
<dbReference type="CDD" id="cd13132">
    <property type="entry name" value="MATE_eukaryotic"/>
    <property type="match status" value="1"/>
</dbReference>
<dbReference type="GO" id="GO:0015297">
    <property type="term" value="F:antiporter activity"/>
    <property type="evidence" value="ECO:0007669"/>
    <property type="project" value="InterPro"/>
</dbReference>
<feature type="transmembrane region" description="Helical" evidence="3">
    <location>
        <begin position="517"/>
        <end position="536"/>
    </location>
</feature>
<feature type="transmembrane region" description="Helical" evidence="3">
    <location>
        <begin position="202"/>
        <end position="221"/>
    </location>
</feature>
<dbReference type="PANTHER" id="PTHR37489">
    <property type="entry name" value="DUF3500 DOMAIN-CONTAINING PROTEIN"/>
    <property type="match status" value="1"/>
</dbReference>
<dbReference type="GO" id="GO:1990961">
    <property type="term" value="P:xenobiotic detoxification by transmembrane export across the plasma membrane"/>
    <property type="evidence" value="ECO:0007669"/>
    <property type="project" value="InterPro"/>
</dbReference>
<dbReference type="OrthoDB" id="4539697at2759"/>
<dbReference type="InterPro" id="IPR036915">
    <property type="entry name" value="Cyclin-like_sf"/>
</dbReference>
<name>A0A0G2GJS9_PHACM</name>
<dbReference type="Proteomes" id="UP000053317">
    <property type="component" value="Unassembled WGS sequence"/>
</dbReference>
<dbReference type="InterPro" id="IPR021889">
    <property type="entry name" value="DUF3500"/>
</dbReference>
<evidence type="ECO:0000259" key="4">
    <source>
        <dbReference type="Pfam" id="PF00382"/>
    </source>
</evidence>
<feature type="transmembrane region" description="Helical" evidence="3">
    <location>
        <begin position="302"/>
        <end position="319"/>
    </location>
</feature>
<dbReference type="Pfam" id="PF00382">
    <property type="entry name" value="TFIIB"/>
    <property type="match status" value="1"/>
</dbReference>
<feature type="transmembrane region" description="Helical" evidence="3">
    <location>
        <begin position="422"/>
        <end position="442"/>
    </location>
</feature>
<dbReference type="AlphaFoldDB" id="A0A0G2GJS9"/>
<dbReference type="Pfam" id="PF12006">
    <property type="entry name" value="DUF3500"/>
    <property type="match status" value="1"/>
</dbReference>
<protein>
    <recommendedName>
        <fullName evidence="4">Transcription factor TFIIB cyclin-like domain-containing protein</fullName>
    </recommendedName>
</protein>
<reference evidence="5 6" key="2">
    <citation type="submission" date="2015-05" db="EMBL/GenBank/DDBJ databases">
        <authorList>
            <person name="Morales-Cruz A."/>
            <person name="Amrine K.C."/>
            <person name="Cantu D."/>
        </authorList>
    </citation>
    <scope>NUCLEOTIDE SEQUENCE [LARGE SCALE GENOMIC DNA]</scope>
    <source>
        <strain evidence="5">UCRPC4</strain>
    </source>
</reference>
<dbReference type="NCBIfam" id="TIGR00797">
    <property type="entry name" value="matE"/>
    <property type="match status" value="1"/>
</dbReference>
<accession>A0A0G2GJS9</accession>
<dbReference type="EMBL" id="LCWF01000149">
    <property type="protein sequence ID" value="KKY17205.1"/>
    <property type="molecule type" value="Genomic_DNA"/>
</dbReference>
<keyword evidence="3" id="KW-1133">Transmembrane helix</keyword>
<comment type="similarity">
    <text evidence="1">Belongs to the multi antimicrobial extrusion (MATE) (TC 2.A.66.1) family.</text>
</comment>
<dbReference type="GO" id="GO:0016020">
    <property type="term" value="C:membrane"/>
    <property type="evidence" value="ECO:0007669"/>
    <property type="project" value="InterPro"/>
</dbReference>
<organism evidence="5 6">
    <name type="scientific">Phaeomoniella chlamydospora</name>
    <name type="common">Phaeoacremonium chlamydosporum</name>
    <dbReference type="NCBI Taxonomy" id="158046"/>
    <lineage>
        <taxon>Eukaryota</taxon>
        <taxon>Fungi</taxon>
        <taxon>Dikarya</taxon>
        <taxon>Ascomycota</taxon>
        <taxon>Pezizomycotina</taxon>
        <taxon>Eurotiomycetes</taxon>
        <taxon>Chaetothyriomycetidae</taxon>
        <taxon>Phaeomoniellales</taxon>
        <taxon>Phaeomoniellaceae</taxon>
        <taxon>Phaeomoniella</taxon>
    </lineage>
</organism>
<dbReference type="Pfam" id="PF01554">
    <property type="entry name" value="MatE"/>
    <property type="match status" value="2"/>
</dbReference>
<sequence>MLTKRVEDQINADCEAWNLENVVSEVAKSYIRQIESDQDFQTTPWKLISAGCILVASGQSDFPRSLGEISEASGIPRAELARQYTSLAKALPMVQTVEDPSMEEEMTFSYLSELGRFFGDTAPITISFTFQNLVQAFSIFTCGRLGTFELSVASFGYMFFSATAAMVALGGSTAVDTLCAQAFTSRHTAGKKDYLGIVMQRGLLFLTVFFFALMAPIWWNSGRIFRQLGQEADFADTTEVFLKYMLPAGFAQVIAEVFKKFLQVQNHRTAVGWCIGIAAVIGVVANHVLVLKTPLGINGAPLAHAVYQGSTIVAMAVFVSSNKSAKAYWGGFSRRAFEDFGTFVFLAITGMLTVATEFWCFESIALMAATLDSASVGAQSIIMTSDLVFATIPLGLSVSSSHRIGKSLGAGDGRFARFQARMPYLVALIVGLFECVILLSIRNVYGYIFTRDVDVVEITAKVLFILAVFQCLDISNSGAAGILRGVAKTHLAGACNVFGYYCFGLPLAWYFCFRLELGLFGLWSGLVCGAAALLLLQTGLILAIDWEKEADAVVAKAAERAAGERAPLLEDADQALLTSRLFKYPEIPDRKDPESPHAGVGETAGGAVQGANRRRSGNIVPDLFERQDEGVPIEEIVDAVNNVLTKTTPEQKDKLTYPINAKEWRAWSNPEFLLRPFGLRLEELSEDLRDAILGVLKATLSPEGYEKAVGAMRINHFLGEVCEVPRIMNQYSYNFLLFGTPSTTESWGWSFYGHHLCLNIFLRGPQIVISPWFTGAEPNIIDDGPWYGTEILNVEGQLGLQLMQSLPQDLQDRAQIFKQMRDPGMKQTGDLTTDRWNKDDQRHLCGAFRDNRVVPYEGIRVSSFPSQDQKTLLLKILEQYLLYLPQPARSHRLVHIESFFDSDTYFCWIGDYGDEDPFYYRIQNPVVVVEFDHHSGVFLNNDEPKKFHTHTLLRTPNAGDYGNPIRERGEEVQ</sequence>
<dbReference type="GO" id="GO:0017025">
    <property type="term" value="F:TBP-class protein binding"/>
    <property type="evidence" value="ECO:0007669"/>
    <property type="project" value="InterPro"/>
</dbReference>
<dbReference type="CDD" id="cd00043">
    <property type="entry name" value="CYCLIN_SF"/>
    <property type="match status" value="1"/>
</dbReference>
<evidence type="ECO:0000256" key="2">
    <source>
        <dbReference type="SAM" id="MobiDB-lite"/>
    </source>
</evidence>
<evidence type="ECO:0000256" key="3">
    <source>
        <dbReference type="SAM" id="Phobius"/>
    </source>
</evidence>
<feature type="transmembrane region" description="Helical" evidence="3">
    <location>
        <begin position="490"/>
        <end position="511"/>
    </location>
</feature>
<dbReference type="GO" id="GO:0042910">
    <property type="term" value="F:xenobiotic transmembrane transporter activity"/>
    <property type="evidence" value="ECO:0007669"/>
    <property type="project" value="InterPro"/>
</dbReference>
<reference evidence="5 6" key="1">
    <citation type="submission" date="2015-05" db="EMBL/GenBank/DDBJ databases">
        <title>Distinctive expansion of gene families associated with plant cell wall degradation and secondary metabolism in the genomes of grapevine trunk pathogens.</title>
        <authorList>
            <person name="Lawrence D.P."/>
            <person name="Travadon R."/>
            <person name="Rolshausen P.E."/>
            <person name="Baumgartner K."/>
        </authorList>
    </citation>
    <scope>NUCLEOTIDE SEQUENCE [LARGE SCALE GENOMIC DNA]</scope>
    <source>
        <strain evidence="5">UCRPC4</strain>
    </source>
</reference>
<feature type="transmembrane region" description="Helical" evidence="3">
    <location>
        <begin position="340"/>
        <end position="361"/>
    </location>
</feature>
<evidence type="ECO:0000256" key="1">
    <source>
        <dbReference type="ARBA" id="ARBA00010199"/>
    </source>
</evidence>
<feature type="transmembrane region" description="Helical" evidence="3">
    <location>
        <begin position="381"/>
        <end position="401"/>
    </location>
</feature>
<proteinExistence type="inferred from homology"/>
<evidence type="ECO:0000313" key="6">
    <source>
        <dbReference type="Proteomes" id="UP000053317"/>
    </source>
</evidence>
<dbReference type="SUPFAM" id="SSF47954">
    <property type="entry name" value="Cyclin-like"/>
    <property type="match status" value="1"/>
</dbReference>
<keyword evidence="3" id="KW-0472">Membrane</keyword>
<dbReference type="InterPro" id="IPR013150">
    <property type="entry name" value="TFIIB_cyclin"/>
</dbReference>
<comment type="caution">
    <text evidence="5">The sequence shown here is derived from an EMBL/GenBank/DDBJ whole genome shotgun (WGS) entry which is preliminary data.</text>
</comment>